<dbReference type="EMBL" id="QGDI01000002">
    <property type="protein sequence ID" value="PWJ14732.1"/>
    <property type="molecule type" value="Genomic_DNA"/>
</dbReference>
<evidence type="ECO:0000313" key="1">
    <source>
        <dbReference type="EMBL" id="PWJ14732.1"/>
    </source>
</evidence>
<accession>A0A315Y2K4</accession>
<comment type="caution">
    <text evidence="1">The sequence shown here is derived from an EMBL/GenBank/DDBJ whole genome shotgun (WGS) entry which is preliminary data.</text>
</comment>
<dbReference type="Pfam" id="PF21196">
    <property type="entry name" value="PcrA_UvrD_tudor"/>
    <property type="match status" value="1"/>
</dbReference>
<organism evidence="1 2">
    <name type="scientific">Ruminococcus flavefaciens</name>
    <dbReference type="NCBI Taxonomy" id="1265"/>
    <lineage>
        <taxon>Bacteria</taxon>
        <taxon>Bacillati</taxon>
        <taxon>Bacillota</taxon>
        <taxon>Clostridia</taxon>
        <taxon>Eubacteriales</taxon>
        <taxon>Oscillospiraceae</taxon>
        <taxon>Ruminococcus</taxon>
    </lineage>
</organism>
<name>A0A315Y2K4_RUMFL</name>
<dbReference type="AlphaFoldDB" id="A0A315Y2K4"/>
<protein>
    <submittedName>
        <fullName evidence="1">Uncharacterized protein</fullName>
    </submittedName>
</protein>
<dbReference type="Proteomes" id="UP000245720">
    <property type="component" value="Unassembled WGS sequence"/>
</dbReference>
<evidence type="ECO:0000313" key="2">
    <source>
        <dbReference type="Proteomes" id="UP000245720"/>
    </source>
</evidence>
<sequence length="66" mass="7416">MIDHRLIRKGDRLRHRLFGTGTVTDTLPLGDDTVVTIEFDSGSTKKLCAVISALEYAEEPKEQKDK</sequence>
<gene>
    <name evidence="1" type="ORF">IE37_00718</name>
</gene>
<dbReference type="RefSeq" id="WP_109725592.1">
    <property type="nucleotide sequence ID" value="NZ_CACVSX010000010.1"/>
</dbReference>
<reference evidence="1 2" key="1">
    <citation type="submission" date="2018-05" db="EMBL/GenBank/DDBJ databases">
        <title>The Hungate 1000. A catalogue of reference genomes from the rumen microbiome.</title>
        <authorList>
            <person name="Kelly W."/>
        </authorList>
    </citation>
    <scope>NUCLEOTIDE SEQUENCE [LARGE SCALE GENOMIC DNA]</scope>
    <source>
        <strain evidence="1 2">SAb67</strain>
    </source>
</reference>
<proteinExistence type="predicted"/>
<dbReference type="OrthoDB" id="1822858at2"/>